<evidence type="ECO:0000259" key="3">
    <source>
        <dbReference type="PROSITE" id="PS51898"/>
    </source>
</evidence>
<gene>
    <name evidence="4" type="ORF">GCM10025865_29320</name>
</gene>
<dbReference type="SUPFAM" id="SSF56349">
    <property type="entry name" value="DNA breaking-rejoining enzymes"/>
    <property type="match status" value="1"/>
</dbReference>
<dbReference type="Gene3D" id="1.10.443.10">
    <property type="entry name" value="Intergrase catalytic core"/>
    <property type="match status" value="1"/>
</dbReference>
<evidence type="ECO:0000256" key="1">
    <source>
        <dbReference type="ARBA" id="ARBA00023172"/>
    </source>
</evidence>
<dbReference type="RefSeq" id="WP_286217814.1">
    <property type="nucleotide sequence ID" value="NZ_AP027729.1"/>
</dbReference>
<evidence type="ECO:0000313" key="4">
    <source>
        <dbReference type="EMBL" id="BDZ43633.1"/>
    </source>
</evidence>
<accession>A0ABN6XFC9</accession>
<evidence type="ECO:0000313" key="5">
    <source>
        <dbReference type="Proteomes" id="UP001321475"/>
    </source>
</evidence>
<organism evidence="4 5">
    <name type="scientific">Paraoerskovia sediminicola</name>
    <dbReference type="NCBI Taxonomy" id="1138587"/>
    <lineage>
        <taxon>Bacteria</taxon>
        <taxon>Bacillati</taxon>
        <taxon>Actinomycetota</taxon>
        <taxon>Actinomycetes</taxon>
        <taxon>Micrococcales</taxon>
        <taxon>Cellulomonadaceae</taxon>
        <taxon>Paraoerskovia</taxon>
    </lineage>
</organism>
<dbReference type="InterPro" id="IPR013762">
    <property type="entry name" value="Integrase-like_cat_sf"/>
</dbReference>
<proteinExistence type="predicted"/>
<dbReference type="Pfam" id="PF00589">
    <property type="entry name" value="Phage_integrase"/>
    <property type="match status" value="1"/>
</dbReference>
<protein>
    <recommendedName>
        <fullName evidence="3">Tyr recombinase domain-containing protein</fullName>
    </recommendedName>
</protein>
<name>A0ABN6XFC9_9CELL</name>
<sequence>MDALDEYLAGLRGDLLARGPGDDDARRALLLSWRGRRLDAQGVRAVVRRGVAAMPGDYRREATPHALRHTSATLLVASGWDVKVVAELLGHRSIATTGVYLDRIDGELDAAIRAHPLEPGPRSTSTSTGVGAASSTSRSTEPQEVTDRPVTPPG</sequence>
<dbReference type="PROSITE" id="PS51898">
    <property type="entry name" value="TYR_RECOMBINASE"/>
    <property type="match status" value="1"/>
</dbReference>
<feature type="compositionally biased region" description="Low complexity" evidence="2">
    <location>
        <begin position="122"/>
        <end position="140"/>
    </location>
</feature>
<keyword evidence="1" id="KW-0233">DNA recombination</keyword>
<dbReference type="Proteomes" id="UP001321475">
    <property type="component" value="Chromosome"/>
</dbReference>
<dbReference type="InterPro" id="IPR002104">
    <property type="entry name" value="Integrase_catalytic"/>
</dbReference>
<reference evidence="5" key="1">
    <citation type="journal article" date="2019" name="Int. J. Syst. Evol. Microbiol.">
        <title>The Global Catalogue of Microorganisms (GCM) 10K type strain sequencing project: providing services to taxonomists for standard genome sequencing and annotation.</title>
        <authorList>
            <consortium name="The Broad Institute Genomics Platform"/>
            <consortium name="The Broad Institute Genome Sequencing Center for Infectious Disease"/>
            <person name="Wu L."/>
            <person name="Ma J."/>
        </authorList>
    </citation>
    <scope>NUCLEOTIDE SEQUENCE [LARGE SCALE GENOMIC DNA]</scope>
    <source>
        <strain evidence="5">NBRC 108565</strain>
    </source>
</reference>
<keyword evidence="5" id="KW-1185">Reference proteome</keyword>
<dbReference type="InterPro" id="IPR011010">
    <property type="entry name" value="DNA_brk_join_enz"/>
</dbReference>
<feature type="region of interest" description="Disordered" evidence="2">
    <location>
        <begin position="115"/>
        <end position="154"/>
    </location>
</feature>
<evidence type="ECO:0000256" key="2">
    <source>
        <dbReference type="SAM" id="MobiDB-lite"/>
    </source>
</evidence>
<dbReference type="EMBL" id="AP027729">
    <property type="protein sequence ID" value="BDZ43633.1"/>
    <property type="molecule type" value="Genomic_DNA"/>
</dbReference>
<feature type="domain" description="Tyr recombinase" evidence="3">
    <location>
        <begin position="1"/>
        <end position="114"/>
    </location>
</feature>